<evidence type="ECO:0000313" key="3">
    <source>
        <dbReference type="EMBL" id="KAJ4346836.1"/>
    </source>
</evidence>
<feature type="compositionally biased region" description="Basic and acidic residues" evidence="1">
    <location>
        <begin position="344"/>
        <end position="365"/>
    </location>
</feature>
<dbReference type="InterPro" id="IPR006569">
    <property type="entry name" value="CID_dom"/>
</dbReference>
<accession>A0A9W9C6G6</accession>
<evidence type="ECO:0000259" key="2">
    <source>
        <dbReference type="PROSITE" id="PS51391"/>
    </source>
</evidence>
<keyword evidence="4" id="KW-1185">Reference proteome</keyword>
<feature type="compositionally biased region" description="Basic and acidic residues" evidence="1">
    <location>
        <begin position="414"/>
        <end position="434"/>
    </location>
</feature>
<feature type="compositionally biased region" description="Gly residues" evidence="1">
    <location>
        <begin position="600"/>
        <end position="622"/>
    </location>
</feature>
<feature type="compositionally biased region" description="Pro residues" evidence="1">
    <location>
        <begin position="542"/>
        <end position="553"/>
    </location>
</feature>
<dbReference type="OrthoDB" id="21470at2759"/>
<dbReference type="PROSITE" id="PS51391">
    <property type="entry name" value="CID"/>
    <property type="match status" value="1"/>
</dbReference>
<name>A0A9W9C6G6_9PLEO</name>
<dbReference type="GeneID" id="80914298"/>
<proteinExistence type="predicted"/>
<dbReference type="Gene3D" id="1.25.40.90">
    <property type="match status" value="1"/>
</dbReference>
<organism evidence="3 4">
    <name type="scientific">Didymosphaeria variabile</name>
    <dbReference type="NCBI Taxonomy" id="1932322"/>
    <lineage>
        <taxon>Eukaryota</taxon>
        <taxon>Fungi</taxon>
        <taxon>Dikarya</taxon>
        <taxon>Ascomycota</taxon>
        <taxon>Pezizomycotina</taxon>
        <taxon>Dothideomycetes</taxon>
        <taxon>Pleosporomycetidae</taxon>
        <taxon>Pleosporales</taxon>
        <taxon>Massarineae</taxon>
        <taxon>Didymosphaeriaceae</taxon>
        <taxon>Didymosphaeria</taxon>
    </lineage>
</organism>
<dbReference type="InterPro" id="IPR008942">
    <property type="entry name" value="ENTH_VHS"/>
</dbReference>
<evidence type="ECO:0000313" key="4">
    <source>
        <dbReference type="Proteomes" id="UP001140513"/>
    </source>
</evidence>
<sequence>MVNSDELKRAETGLRIAQLKFKQALKREDNSGQPLPSVSLESSTSFCDDIDAVLRRNTTDNVQTCKNWIVKHIAPSKARIAILGEYLVAVSKSIVVEQPAKSAKAARSRLAVLLVISDVLHAEKFHREDGAVQGKILNNLKPYIENMVELAALAVPGKNSTAEQQLKAVLNFWGASACINAGDLKSIRERVDEGVAVAQGATPQLKRTHALPDWFGDRSVPWHELSASYMVEPLLKNPDRPIPTNVINATRFEQKQPSERTRKLLDNYFENIDLQYVPNADNPTGETKKYKLWLDSIGQLVKQNKETQEVTTVCNGYGWSTKFCQEMQENGIPDRVTELREGYKEKAAQNPRDSRWKSPPRDYGRNSRSPRRRYSYSSDSRSRSRTRSHSRSSSYGKHDRDDRSRSSERRRRSSRDDGRKSNGRRSRYDDKGRTSQDNVSRKRPHDRQSRWIDNQSDFSNTKRNYPIPSTQQPSYSAPNAYPTPGVRQQVFPPPSMSQPPHNMSGFVPPPPPAPAPGQFSGFSMHGFPPPPPPPQHFQSAGVPPPPPPPPPNFQGPFYGAHPNTGGFPNDTYQFGNNAPPYQGNLGGYAGQPQGNFRGSFQGGQRGGFRGGFQGQGRGQGRY</sequence>
<dbReference type="EMBL" id="JAPEUX010000008">
    <property type="protein sequence ID" value="KAJ4346836.1"/>
    <property type="molecule type" value="Genomic_DNA"/>
</dbReference>
<dbReference type="Pfam" id="PF04818">
    <property type="entry name" value="CID"/>
    <property type="match status" value="1"/>
</dbReference>
<dbReference type="AlphaFoldDB" id="A0A9W9C6G6"/>
<dbReference type="Proteomes" id="UP001140513">
    <property type="component" value="Unassembled WGS sequence"/>
</dbReference>
<feature type="compositionally biased region" description="Polar residues" evidence="1">
    <location>
        <begin position="451"/>
        <end position="477"/>
    </location>
</feature>
<comment type="caution">
    <text evidence="3">The sequence shown here is derived from an EMBL/GenBank/DDBJ whole genome shotgun (WGS) entry which is preliminary data.</text>
</comment>
<protein>
    <recommendedName>
        <fullName evidence="2">CID domain-containing protein</fullName>
    </recommendedName>
</protein>
<feature type="domain" description="CID" evidence="2">
    <location>
        <begin position="42"/>
        <end position="195"/>
    </location>
</feature>
<evidence type="ECO:0000256" key="1">
    <source>
        <dbReference type="SAM" id="MobiDB-lite"/>
    </source>
</evidence>
<gene>
    <name evidence="3" type="ORF">N0V89_010768</name>
</gene>
<feature type="region of interest" description="Disordered" evidence="1">
    <location>
        <begin position="344"/>
        <end position="622"/>
    </location>
</feature>
<feature type="compositionally biased region" description="Basic and acidic residues" evidence="1">
    <location>
        <begin position="396"/>
        <end position="407"/>
    </location>
</feature>
<reference evidence="3" key="1">
    <citation type="submission" date="2022-10" db="EMBL/GenBank/DDBJ databases">
        <title>Tapping the CABI collections for fungal endophytes: first genome assemblies for Collariella, Neodidymelliopsis, Ascochyta clinopodiicola, Didymella pomorum, Didymosphaeria variabile, Neocosmospora piperis and Neocucurbitaria cava.</title>
        <authorList>
            <person name="Hill R."/>
        </authorList>
    </citation>
    <scope>NUCLEOTIDE SEQUENCE</scope>
    <source>
        <strain evidence="3">IMI 356815</strain>
    </source>
</reference>
<dbReference type="RefSeq" id="XP_056066636.1">
    <property type="nucleotide sequence ID" value="XM_056219509.1"/>
</dbReference>